<evidence type="ECO:0000256" key="3">
    <source>
        <dbReference type="ARBA" id="ARBA00022448"/>
    </source>
</evidence>
<dbReference type="Pfam" id="PF03911">
    <property type="entry name" value="Sec61_beta"/>
    <property type="match status" value="1"/>
</dbReference>
<keyword evidence="4 11" id="KW-0812">Transmembrane</keyword>
<keyword evidence="6" id="KW-0653">Protein transport</keyword>
<evidence type="ECO:0000256" key="1">
    <source>
        <dbReference type="ARBA" id="ARBA00004389"/>
    </source>
</evidence>
<keyword evidence="9 11" id="KW-0472">Membrane</keyword>
<evidence type="ECO:0000256" key="4">
    <source>
        <dbReference type="ARBA" id="ARBA00022692"/>
    </source>
</evidence>
<dbReference type="RefSeq" id="XP_047774995.1">
    <property type="nucleotide sequence ID" value="XM_047917439.1"/>
</dbReference>
<feature type="compositionally biased region" description="Polar residues" evidence="10">
    <location>
        <begin position="97"/>
        <end position="108"/>
    </location>
</feature>
<name>A0ABQ8K5I4_9APHY</name>
<dbReference type="InterPro" id="IPR030671">
    <property type="entry name" value="Sec61-beta/Sbh"/>
</dbReference>
<evidence type="ECO:0000256" key="5">
    <source>
        <dbReference type="ARBA" id="ARBA00022824"/>
    </source>
</evidence>
<protein>
    <submittedName>
        <fullName evidence="12">Sec61beta family-domain-containing protein</fullName>
    </submittedName>
</protein>
<dbReference type="GeneID" id="71998171"/>
<comment type="similarity">
    <text evidence="2">Belongs to the SEC61-beta family.</text>
</comment>
<dbReference type="EMBL" id="JADCUA010000023">
    <property type="protein sequence ID" value="KAH9831949.1"/>
    <property type="molecule type" value="Genomic_DNA"/>
</dbReference>
<accession>A0ABQ8K5I4</accession>
<evidence type="ECO:0000256" key="2">
    <source>
        <dbReference type="ARBA" id="ARBA00006103"/>
    </source>
</evidence>
<comment type="subcellular location">
    <subcellularLocation>
        <location evidence="1">Endoplasmic reticulum membrane</location>
        <topology evidence="1">Single-pass membrane protein</topology>
    </subcellularLocation>
</comment>
<evidence type="ECO:0000256" key="8">
    <source>
        <dbReference type="ARBA" id="ARBA00023010"/>
    </source>
</evidence>
<sequence>MIRVALCHVRGEGRQSQSRGCGVASRVTGVTVYPRPRGGAVRAPTVETPASTLTSSLHVLPMSDSDSARPNGAGRPTSPNGAVAKPPGAQMRRRAAGNTQAARPNSTRAAGAGGSSNTMLKLYTDDSPGLRVDPFIVLVLSLSFIASIFFLHISAKIIRAFTK</sequence>
<evidence type="ECO:0000313" key="12">
    <source>
        <dbReference type="EMBL" id="KAH9831949.1"/>
    </source>
</evidence>
<keyword evidence="7 11" id="KW-1133">Transmembrane helix</keyword>
<keyword evidence="3" id="KW-0813">Transport</keyword>
<proteinExistence type="inferred from homology"/>
<evidence type="ECO:0000256" key="6">
    <source>
        <dbReference type="ARBA" id="ARBA00022927"/>
    </source>
</evidence>
<comment type="caution">
    <text evidence="12">The sequence shown here is derived from an EMBL/GenBank/DDBJ whole genome shotgun (WGS) entry which is preliminary data.</text>
</comment>
<keyword evidence="8" id="KW-0811">Translocation</keyword>
<dbReference type="PANTHER" id="PTHR13509">
    <property type="entry name" value="SEC61 SUBUNIT BETA"/>
    <property type="match status" value="1"/>
</dbReference>
<organism evidence="12 13">
    <name type="scientific">Rhodofomes roseus</name>
    <dbReference type="NCBI Taxonomy" id="34475"/>
    <lineage>
        <taxon>Eukaryota</taxon>
        <taxon>Fungi</taxon>
        <taxon>Dikarya</taxon>
        <taxon>Basidiomycota</taxon>
        <taxon>Agaricomycotina</taxon>
        <taxon>Agaricomycetes</taxon>
        <taxon>Polyporales</taxon>
        <taxon>Rhodofomes</taxon>
    </lineage>
</organism>
<dbReference type="InterPro" id="IPR016482">
    <property type="entry name" value="SecG/Sec61-beta/Sbh"/>
</dbReference>
<dbReference type="Proteomes" id="UP000814176">
    <property type="component" value="Unassembled WGS sequence"/>
</dbReference>
<feature type="region of interest" description="Disordered" evidence="10">
    <location>
        <begin position="59"/>
        <end position="116"/>
    </location>
</feature>
<feature type="transmembrane region" description="Helical" evidence="11">
    <location>
        <begin position="135"/>
        <end position="153"/>
    </location>
</feature>
<evidence type="ECO:0000256" key="7">
    <source>
        <dbReference type="ARBA" id="ARBA00022989"/>
    </source>
</evidence>
<evidence type="ECO:0000256" key="10">
    <source>
        <dbReference type="SAM" id="MobiDB-lite"/>
    </source>
</evidence>
<keyword evidence="13" id="KW-1185">Reference proteome</keyword>
<evidence type="ECO:0000313" key="13">
    <source>
        <dbReference type="Proteomes" id="UP000814176"/>
    </source>
</evidence>
<reference evidence="12 13" key="1">
    <citation type="journal article" date="2021" name="Environ. Microbiol.">
        <title>Gene family expansions and transcriptome signatures uncover fungal adaptations to wood decay.</title>
        <authorList>
            <person name="Hage H."/>
            <person name="Miyauchi S."/>
            <person name="Viragh M."/>
            <person name="Drula E."/>
            <person name="Min B."/>
            <person name="Chaduli D."/>
            <person name="Navarro D."/>
            <person name="Favel A."/>
            <person name="Norest M."/>
            <person name="Lesage-Meessen L."/>
            <person name="Balint B."/>
            <person name="Merenyi Z."/>
            <person name="de Eugenio L."/>
            <person name="Morin E."/>
            <person name="Martinez A.T."/>
            <person name="Baldrian P."/>
            <person name="Stursova M."/>
            <person name="Martinez M.J."/>
            <person name="Novotny C."/>
            <person name="Magnuson J.K."/>
            <person name="Spatafora J.W."/>
            <person name="Maurice S."/>
            <person name="Pangilinan J."/>
            <person name="Andreopoulos W."/>
            <person name="LaButti K."/>
            <person name="Hundley H."/>
            <person name="Na H."/>
            <person name="Kuo A."/>
            <person name="Barry K."/>
            <person name="Lipzen A."/>
            <person name="Henrissat B."/>
            <person name="Riley R."/>
            <person name="Ahrendt S."/>
            <person name="Nagy L.G."/>
            <person name="Grigoriev I.V."/>
            <person name="Martin F."/>
            <person name="Rosso M.N."/>
        </authorList>
    </citation>
    <scope>NUCLEOTIDE SEQUENCE [LARGE SCALE GENOMIC DNA]</scope>
    <source>
        <strain evidence="12 13">CIRM-BRFM 1785</strain>
    </source>
</reference>
<gene>
    <name evidence="12" type="ORF">C8Q71DRAFT_273932</name>
</gene>
<keyword evidence="5" id="KW-0256">Endoplasmic reticulum</keyword>
<evidence type="ECO:0000256" key="11">
    <source>
        <dbReference type="SAM" id="Phobius"/>
    </source>
</evidence>
<evidence type="ECO:0000256" key="9">
    <source>
        <dbReference type="ARBA" id="ARBA00023136"/>
    </source>
</evidence>